<evidence type="ECO:0000256" key="7">
    <source>
        <dbReference type="RuleBase" id="RU003827"/>
    </source>
</evidence>
<dbReference type="EMBL" id="OY731399">
    <property type="protein sequence ID" value="CAJ1932005.1"/>
    <property type="molecule type" value="Genomic_DNA"/>
</dbReference>
<name>A0AA86RW57_9FABA</name>
<evidence type="ECO:0000313" key="10">
    <source>
        <dbReference type="EMBL" id="CAJ1932005.1"/>
    </source>
</evidence>
<accession>A0AA86RW57</accession>
<dbReference type="PROSITE" id="PS50866">
    <property type="entry name" value="GOLD"/>
    <property type="match status" value="1"/>
</dbReference>
<evidence type="ECO:0000256" key="1">
    <source>
        <dbReference type="ARBA" id="ARBA00004479"/>
    </source>
</evidence>
<evidence type="ECO:0000256" key="6">
    <source>
        <dbReference type="ARBA" id="ARBA00023136"/>
    </source>
</evidence>
<evidence type="ECO:0000256" key="3">
    <source>
        <dbReference type="ARBA" id="ARBA00022692"/>
    </source>
</evidence>
<keyword evidence="5" id="KW-1133">Transmembrane helix</keyword>
<reference evidence="10" key="1">
    <citation type="submission" date="2023-10" db="EMBL/GenBank/DDBJ databases">
        <authorList>
            <person name="Domelevo Entfellner J.-B."/>
        </authorList>
    </citation>
    <scope>NUCLEOTIDE SEQUENCE</scope>
</reference>
<feature type="region of interest" description="Disordered" evidence="8">
    <location>
        <begin position="234"/>
        <end position="256"/>
    </location>
</feature>
<evidence type="ECO:0000256" key="2">
    <source>
        <dbReference type="ARBA" id="ARBA00007104"/>
    </source>
</evidence>
<dbReference type="Pfam" id="PF01105">
    <property type="entry name" value="EMP24_GP25L"/>
    <property type="match status" value="1"/>
</dbReference>
<dbReference type="AlphaFoldDB" id="A0AA86RW57"/>
<comment type="subcellular location">
    <subcellularLocation>
        <location evidence="1 7">Membrane</location>
        <topology evidence="1 7">Single-pass type I membrane protein</topology>
    </subcellularLocation>
</comment>
<evidence type="ECO:0000256" key="4">
    <source>
        <dbReference type="ARBA" id="ARBA00022729"/>
    </source>
</evidence>
<dbReference type="InterPro" id="IPR015720">
    <property type="entry name" value="Emp24-like"/>
</dbReference>
<keyword evidence="6" id="KW-0472">Membrane</keyword>
<keyword evidence="11" id="KW-1185">Reference proteome</keyword>
<sequence>MFELKSGQAKCVSENIRKNSMTLGNYSILNPYIDQLLPDSHTVSVRVSWRSGNNDKLYHQNEHVQSGQFAFVAIEDGDYIACFWIVHHKPQTTLTIDLDWRTGVAAQDWSNVAKKSHIDTMVRELQILQEVVSSIHEETIYLRKQTRNGTAELDNQLQFVVVEFAFTVCLHVSSGAATTTLEDLLREKENPLKFYNVSHKVLLSILAHLMLEYFIVRTPSLPFAPPLGTTSWNCEEPRQHPGTVRNLDTGPSYLSK</sequence>
<keyword evidence="3 7" id="KW-0812">Transmembrane</keyword>
<dbReference type="Proteomes" id="UP001189624">
    <property type="component" value="Chromosome 2"/>
</dbReference>
<dbReference type="SMART" id="SM01190">
    <property type="entry name" value="EMP24_GP25L"/>
    <property type="match status" value="1"/>
</dbReference>
<evidence type="ECO:0000313" key="11">
    <source>
        <dbReference type="Proteomes" id="UP001189624"/>
    </source>
</evidence>
<evidence type="ECO:0000256" key="8">
    <source>
        <dbReference type="SAM" id="MobiDB-lite"/>
    </source>
</evidence>
<dbReference type="PANTHER" id="PTHR22811">
    <property type="entry name" value="TRANSMEMBRANE EMP24 DOMAIN-CONTAINING PROTEIN"/>
    <property type="match status" value="1"/>
</dbReference>
<proteinExistence type="inferred from homology"/>
<dbReference type="GO" id="GO:0016020">
    <property type="term" value="C:membrane"/>
    <property type="evidence" value="ECO:0007669"/>
    <property type="project" value="UniProtKB-SubCell"/>
</dbReference>
<dbReference type="Gramene" id="rna-AYBTSS11_LOCUS5572">
    <property type="protein sequence ID" value="CAJ1932005.1"/>
    <property type="gene ID" value="gene-AYBTSS11_LOCUS5572"/>
</dbReference>
<gene>
    <name evidence="10" type="ORF">AYBTSS11_LOCUS5572</name>
</gene>
<organism evidence="10 11">
    <name type="scientific">Sphenostylis stenocarpa</name>
    <dbReference type="NCBI Taxonomy" id="92480"/>
    <lineage>
        <taxon>Eukaryota</taxon>
        <taxon>Viridiplantae</taxon>
        <taxon>Streptophyta</taxon>
        <taxon>Embryophyta</taxon>
        <taxon>Tracheophyta</taxon>
        <taxon>Spermatophyta</taxon>
        <taxon>Magnoliopsida</taxon>
        <taxon>eudicotyledons</taxon>
        <taxon>Gunneridae</taxon>
        <taxon>Pentapetalae</taxon>
        <taxon>rosids</taxon>
        <taxon>fabids</taxon>
        <taxon>Fabales</taxon>
        <taxon>Fabaceae</taxon>
        <taxon>Papilionoideae</taxon>
        <taxon>50 kb inversion clade</taxon>
        <taxon>NPAAA clade</taxon>
        <taxon>indigoferoid/millettioid clade</taxon>
        <taxon>Phaseoleae</taxon>
        <taxon>Sphenostylis</taxon>
    </lineage>
</organism>
<feature type="domain" description="GOLD" evidence="9">
    <location>
        <begin position="9"/>
        <end position="168"/>
    </location>
</feature>
<comment type="similarity">
    <text evidence="2 7">Belongs to the EMP24/GP25L family.</text>
</comment>
<evidence type="ECO:0000259" key="9">
    <source>
        <dbReference type="PROSITE" id="PS50866"/>
    </source>
</evidence>
<dbReference type="InterPro" id="IPR009038">
    <property type="entry name" value="GOLD_dom"/>
</dbReference>
<protein>
    <recommendedName>
        <fullName evidence="9">GOLD domain-containing protein</fullName>
    </recommendedName>
</protein>
<keyword evidence="4" id="KW-0732">Signal</keyword>
<evidence type="ECO:0000256" key="5">
    <source>
        <dbReference type="ARBA" id="ARBA00022989"/>
    </source>
</evidence>